<organism evidence="6 7">
    <name type="scientific">Xiashengella succiniciproducens</name>
    <dbReference type="NCBI Taxonomy" id="2949635"/>
    <lineage>
        <taxon>Bacteria</taxon>
        <taxon>Pseudomonadati</taxon>
        <taxon>Bacteroidota</taxon>
        <taxon>Bacteroidia</taxon>
        <taxon>Marinilabiliales</taxon>
        <taxon>Marinilabiliaceae</taxon>
        <taxon>Xiashengella</taxon>
    </lineage>
</organism>
<dbReference type="InterPro" id="IPR050498">
    <property type="entry name" value="Ycf3"/>
</dbReference>
<dbReference type="InterPro" id="IPR013105">
    <property type="entry name" value="TPR_2"/>
</dbReference>
<evidence type="ECO:0000313" key="6">
    <source>
        <dbReference type="EMBL" id="URW80613.1"/>
    </source>
</evidence>
<dbReference type="Proteomes" id="UP001056426">
    <property type="component" value="Chromosome"/>
</dbReference>
<feature type="repeat" description="TPR" evidence="3">
    <location>
        <begin position="644"/>
        <end position="677"/>
    </location>
</feature>
<dbReference type="Pfam" id="PF13414">
    <property type="entry name" value="TPR_11"/>
    <property type="match status" value="2"/>
</dbReference>
<name>A0A9J6ZSI3_9BACT</name>
<protein>
    <submittedName>
        <fullName evidence="6">Tetratricopeptide repeat protein</fullName>
    </submittedName>
</protein>
<sequence>MRKILYILCFLTTCNTIPTFAQIDTDRMMIIGRNALYFEDYVLAIQYFNQIIKAKPYLSEPYYYRAIGKYSLDDLKGAEQDITKALEINPYYVEGYNLRGVIRQKLGLTAEAEQDYNKGLEYNPENINLLVNKGIAQINGKRYEEAIQTYNEVIRLSPKLVSAYLNRGHAKLSMNDTIGGLDDFTLAIKANPLIPDGYASRAIVHYQMNNFDEALNDLSKAIELRPDDARFYMNRGVIRYQLDDLRGTVEDFDRVIELEPRNALAYSNRGILRAQIGDINRAIEDFTRVIALNRDDILSVYHRALLYIQIKEWGAALRDLNVVADHYPDFGPVYENRSYVKQMLGDNYGAELDYGTFVKLELQRRADSGKAEDALASSGNASNPGSTAQGGRTGRSDKSSDKDSDNKDQGKSAKRKATRNESDKDIRNYDKIAVLDDFGNEPDNTIATNPLRGRIQDRNIIIDMEPVFCISFYPGDILVHRLRYFNLSVDSINRHNPVDKTLKITNAELEVDRDRAAEVFAMINQINDKLATADDSEKALLYFIRGTLYNAVLNLSNAMDDYNRVLAIEPDNTLALFNRAYTRFRTVETIRSIEAESPAVPVIRTPGISQTTSPLSTAEERRILDYDLIEKDLERVLELDPKFSFAHYNLGMLRAIQKDYQGAIDHFTEAINANPDFAEAWYNRGLTNIYLENDSTGTLDLSKAGELGIFKAYNVIKRYGVSSEGEEEE</sequence>
<evidence type="ECO:0000313" key="7">
    <source>
        <dbReference type="Proteomes" id="UP001056426"/>
    </source>
</evidence>
<feature type="repeat" description="TPR" evidence="3">
    <location>
        <begin position="93"/>
        <end position="126"/>
    </location>
</feature>
<dbReference type="Pfam" id="PF13181">
    <property type="entry name" value="TPR_8"/>
    <property type="match status" value="2"/>
</dbReference>
<feature type="repeat" description="TPR" evidence="3">
    <location>
        <begin position="127"/>
        <end position="160"/>
    </location>
</feature>
<gene>
    <name evidence="6" type="ORF">M9189_04515</name>
</gene>
<dbReference type="Pfam" id="PF07719">
    <property type="entry name" value="TPR_2"/>
    <property type="match status" value="1"/>
</dbReference>
<feature type="repeat" description="TPR" evidence="3">
    <location>
        <begin position="539"/>
        <end position="572"/>
    </location>
</feature>
<keyword evidence="5" id="KW-0732">Signal</keyword>
<dbReference type="PROSITE" id="PS50293">
    <property type="entry name" value="TPR_REGION"/>
    <property type="match status" value="1"/>
</dbReference>
<feature type="signal peptide" evidence="5">
    <location>
        <begin position="1"/>
        <end position="21"/>
    </location>
</feature>
<dbReference type="PROSITE" id="PS50005">
    <property type="entry name" value="TPR"/>
    <property type="match status" value="7"/>
</dbReference>
<dbReference type="InterPro" id="IPR019734">
    <property type="entry name" value="TPR_rpt"/>
</dbReference>
<dbReference type="SUPFAM" id="SSF48452">
    <property type="entry name" value="TPR-like"/>
    <property type="match status" value="2"/>
</dbReference>
<feature type="compositionally biased region" description="Polar residues" evidence="4">
    <location>
        <begin position="377"/>
        <end position="390"/>
    </location>
</feature>
<dbReference type="Gene3D" id="1.25.40.10">
    <property type="entry name" value="Tetratricopeptide repeat domain"/>
    <property type="match status" value="6"/>
</dbReference>
<dbReference type="PANTHER" id="PTHR44858">
    <property type="entry name" value="TETRATRICOPEPTIDE REPEAT PROTEIN 6"/>
    <property type="match status" value="1"/>
</dbReference>
<evidence type="ECO:0000256" key="2">
    <source>
        <dbReference type="ARBA" id="ARBA00022803"/>
    </source>
</evidence>
<dbReference type="RefSeq" id="WP_250724957.1">
    <property type="nucleotide sequence ID" value="NZ_CP098400.1"/>
</dbReference>
<dbReference type="KEGG" id="alkq:M9189_04515"/>
<reference evidence="6" key="1">
    <citation type="submission" date="2022-05" db="EMBL/GenBank/DDBJ databases">
        <authorList>
            <person name="Sun X."/>
        </authorList>
    </citation>
    <scope>NUCLEOTIDE SEQUENCE</scope>
    <source>
        <strain evidence="6">Ai-910</strain>
    </source>
</reference>
<accession>A0A9J6ZSI3</accession>
<dbReference type="InterPro" id="IPR011990">
    <property type="entry name" value="TPR-like_helical_dom_sf"/>
</dbReference>
<dbReference type="EMBL" id="CP098400">
    <property type="protein sequence ID" value="URW80613.1"/>
    <property type="molecule type" value="Genomic_DNA"/>
</dbReference>
<keyword evidence="7" id="KW-1185">Reference proteome</keyword>
<feature type="compositionally biased region" description="Basic and acidic residues" evidence="4">
    <location>
        <begin position="394"/>
        <end position="411"/>
    </location>
</feature>
<feature type="chain" id="PRO_5039920441" evidence="5">
    <location>
        <begin position="22"/>
        <end position="729"/>
    </location>
</feature>
<feature type="region of interest" description="Disordered" evidence="4">
    <location>
        <begin position="370"/>
        <end position="423"/>
    </location>
</feature>
<keyword evidence="1" id="KW-0677">Repeat</keyword>
<dbReference type="PANTHER" id="PTHR44858:SF1">
    <property type="entry name" value="UDP-N-ACETYLGLUCOSAMINE--PEPTIDE N-ACETYLGLUCOSAMINYLTRANSFERASE SPINDLY-RELATED"/>
    <property type="match status" value="1"/>
</dbReference>
<feature type="repeat" description="TPR" evidence="3">
    <location>
        <begin position="263"/>
        <end position="296"/>
    </location>
</feature>
<feature type="repeat" description="TPR" evidence="3">
    <location>
        <begin position="229"/>
        <end position="262"/>
    </location>
</feature>
<dbReference type="SMART" id="SM00028">
    <property type="entry name" value="TPR"/>
    <property type="match status" value="11"/>
</dbReference>
<proteinExistence type="predicted"/>
<evidence type="ECO:0000256" key="5">
    <source>
        <dbReference type="SAM" id="SignalP"/>
    </source>
</evidence>
<evidence type="ECO:0000256" key="1">
    <source>
        <dbReference type="ARBA" id="ARBA00022737"/>
    </source>
</evidence>
<evidence type="ECO:0000256" key="4">
    <source>
        <dbReference type="SAM" id="MobiDB-lite"/>
    </source>
</evidence>
<feature type="repeat" description="TPR" evidence="3">
    <location>
        <begin position="195"/>
        <end position="228"/>
    </location>
</feature>
<evidence type="ECO:0000256" key="3">
    <source>
        <dbReference type="PROSITE-ProRule" id="PRU00339"/>
    </source>
</evidence>
<reference evidence="6" key="2">
    <citation type="submission" date="2022-06" db="EMBL/GenBank/DDBJ databases">
        <title>Xiashengella guii gen. nov. sp. nov., a bacterium isolated form anaerobic digestion tank.</title>
        <authorList>
            <person name="Huang H."/>
        </authorList>
    </citation>
    <scope>NUCLEOTIDE SEQUENCE</scope>
    <source>
        <strain evidence="6">Ai-910</strain>
    </source>
</reference>
<keyword evidence="2 3" id="KW-0802">TPR repeat</keyword>
<dbReference type="AlphaFoldDB" id="A0A9J6ZSI3"/>